<reference evidence="3 4" key="1">
    <citation type="submission" date="2015-11" db="EMBL/GenBank/DDBJ databases">
        <title>Genomes and virulence difference between two physiological races of Phytophthora nicotianae.</title>
        <authorList>
            <person name="Liu H."/>
            <person name="Ma X."/>
            <person name="Yu H."/>
            <person name="Fang D."/>
            <person name="Li Y."/>
            <person name="Wang X."/>
            <person name="Wang W."/>
            <person name="Dong Y."/>
            <person name="Xiao B."/>
        </authorList>
    </citation>
    <scope>NUCLEOTIDE SEQUENCE [LARGE SCALE GENOMIC DNA]</scope>
    <source>
        <strain evidence="4">race 0</strain>
    </source>
</reference>
<accession>A0A0W8C4E8</accession>
<dbReference type="AlphaFoldDB" id="A0A0W8C4E8"/>
<dbReference type="EMBL" id="LNFO01005054">
    <property type="protein sequence ID" value="KUF78954.1"/>
    <property type="molecule type" value="Genomic_DNA"/>
</dbReference>
<feature type="compositionally biased region" description="Low complexity" evidence="1">
    <location>
        <begin position="119"/>
        <end position="131"/>
    </location>
</feature>
<name>A0A0W8C4E8_PHYNI</name>
<gene>
    <name evidence="3" type="ORF">AM587_10002320</name>
</gene>
<evidence type="ECO:0000313" key="3">
    <source>
        <dbReference type="EMBL" id="KUF78954.1"/>
    </source>
</evidence>
<protein>
    <submittedName>
        <fullName evidence="3">Uncharacterized protein</fullName>
    </submittedName>
</protein>
<sequence>MVKISSILAAAAAATLILTTSANAVTNDFPVLGGDSNAARHYRFLRVVVATSSSNVSSLIDGSLDNSDEEDALHGKGNLAGHTSPSDAGHDSKSPCNHDGHNNPKDAKLENNNKSGKLNSTTNKTTVVSSSPPLQNHDVRKDGKHSRKGDGKKTSKSSSDHATDNPSDVGYVGKPHVDSSSKDAAHPCHGDGSFSAHAPPSSKGAVHNKLKKVSSFSAGSADAYLNQ</sequence>
<feature type="chain" id="PRO_5006940122" evidence="2">
    <location>
        <begin position="25"/>
        <end position="227"/>
    </location>
</feature>
<comment type="caution">
    <text evidence="3">The sequence shown here is derived from an EMBL/GenBank/DDBJ whole genome shotgun (WGS) entry which is preliminary data.</text>
</comment>
<organism evidence="3 4">
    <name type="scientific">Phytophthora nicotianae</name>
    <name type="common">Potato buckeye rot agent</name>
    <name type="synonym">Phytophthora parasitica</name>
    <dbReference type="NCBI Taxonomy" id="4792"/>
    <lineage>
        <taxon>Eukaryota</taxon>
        <taxon>Sar</taxon>
        <taxon>Stramenopiles</taxon>
        <taxon>Oomycota</taxon>
        <taxon>Peronosporomycetes</taxon>
        <taxon>Peronosporales</taxon>
        <taxon>Peronosporaceae</taxon>
        <taxon>Phytophthora</taxon>
    </lineage>
</organism>
<feature type="compositionally biased region" description="Basic and acidic residues" evidence="1">
    <location>
        <begin position="175"/>
        <end position="189"/>
    </location>
</feature>
<feature type="compositionally biased region" description="Basic and acidic residues" evidence="1">
    <location>
        <begin position="88"/>
        <end position="111"/>
    </location>
</feature>
<evidence type="ECO:0000256" key="1">
    <source>
        <dbReference type="SAM" id="MobiDB-lite"/>
    </source>
</evidence>
<evidence type="ECO:0000256" key="2">
    <source>
        <dbReference type="SAM" id="SignalP"/>
    </source>
</evidence>
<feature type="signal peptide" evidence="2">
    <location>
        <begin position="1"/>
        <end position="24"/>
    </location>
</feature>
<keyword evidence="2" id="KW-0732">Signal</keyword>
<feature type="compositionally biased region" description="Basic and acidic residues" evidence="1">
    <location>
        <begin position="148"/>
        <end position="163"/>
    </location>
</feature>
<proteinExistence type="predicted"/>
<dbReference type="Proteomes" id="UP000052943">
    <property type="component" value="Unassembled WGS sequence"/>
</dbReference>
<feature type="region of interest" description="Disordered" evidence="1">
    <location>
        <begin position="56"/>
        <end position="207"/>
    </location>
</feature>
<dbReference type="OrthoDB" id="131271at2759"/>
<evidence type="ECO:0000313" key="4">
    <source>
        <dbReference type="Proteomes" id="UP000052943"/>
    </source>
</evidence>